<comment type="caution">
    <text evidence="5">The sequence shown here is derived from an EMBL/GenBank/DDBJ whole genome shotgun (WGS) entry which is preliminary data.</text>
</comment>
<evidence type="ECO:0000259" key="4">
    <source>
        <dbReference type="SMART" id="SM00822"/>
    </source>
</evidence>
<keyword evidence="2 5" id="KW-0560">Oxidoreductase</keyword>
<dbReference type="SUPFAM" id="SSF51735">
    <property type="entry name" value="NAD(P)-binding Rossmann-fold domains"/>
    <property type="match status" value="1"/>
</dbReference>
<dbReference type="Gene3D" id="3.40.50.720">
    <property type="entry name" value="NAD(P)-binding Rossmann-like Domain"/>
    <property type="match status" value="1"/>
</dbReference>
<protein>
    <submittedName>
        <fullName evidence="5">SDR family NAD(P)-dependent oxidoreductase</fullName>
        <ecNumber evidence="5">1.1.1.-</ecNumber>
    </submittedName>
</protein>
<evidence type="ECO:0000313" key="5">
    <source>
        <dbReference type="EMBL" id="MFG3016538.1"/>
    </source>
</evidence>
<dbReference type="PRINTS" id="PR00081">
    <property type="entry name" value="GDHRDH"/>
</dbReference>
<dbReference type="PROSITE" id="PS00061">
    <property type="entry name" value="ADH_SHORT"/>
    <property type="match status" value="1"/>
</dbReference>
<dbReference type="PANTHER" id="PTHR24321">
    <property type="entry name" value="DEHYDROGENASES, SHORT CHAIN"/>
    <property type="match status" value="1"/>
</dbReference>
<proteinExistence type="inferred from homology"/>
<evidence type="ECO:0000256" key="3">
    <source>
        <dbReference type="ARBA" id="ARBA00023027"/>
    </source>
</evidence>
<dbReference type="InterPro" id="IPR057326">
    <property type="entry name" value="KR_dom"/>
</dbReference>
<dbReference type="SMART" id="SM00822">
    <property type="entry name" value="PKS_KR"/>
    <property type="match status" value="1"/>
</dbReference>
<dbReference type="InterPro" id="IPR020904">
    <property type="entry name" value="Sc_DH/Rdtase_CS"/>
</dbReference>
<keyword evidence="6" id="KW-1185">Reference proteome</keyword>
<dbReference type="InterPro" id="IPR002347">
    <property type="entry name" value="SDR_fam"/>
</dbReference>
<keyword evidence="3" id="KW-0520">NAD</keyword>
<dbReference type="CDD" id="cd05233">
    <property type="entry name" value="SDR_c"/>
    <property type="match status" value="1"/>
</dbReference>
<accession>A0ABW7BKC7</accession>
<evidence type="ECO:0000256" key="1">
    <source>
        <dbReference type="ARBA" id="ARBA00006484"/>
    </source>
</evidence>
<feature type="domain" description="Ketoreductase" evidence="4">
    <location>
        <begin position="14"/>
        <end position="188"/>
    </location>
</feature>
<dbReference type="PANTHER" id="PTHR24321:SF8">
    <property type="entry name" value="ESTRADIOL 17-BETA-DEHYDROGENASE 8-RELATED"/>
    <property type="match status" value="1"/>
</dbReference>
<evidence type="ECO:0000313" key="6">
    <source>
        <dbReference type="Proteomes" id="UP001604267"/>
    </source>
</evidence>
<dbReference type="PRINTS" id="PR00080">
    <property type="entry name" value="SDRFAMILY"/>
</dbReference>
<comment type="similarity">
    <text evidence="1">Belongs to the short-chain dehydrogenases/reductases (SDR) family.</text>
</comment>
<organism evidence="5 6">
    <name type="scientific">Streptomyces cinerochromogenes</name>
    <dbReference type="NCBI Taxonomy" id="66422"/>
    <lineage>
        <taxon>Bacteria</taxon>
        <taxon>Bacillati</taxon>
        <taxon>Actinomycetota</taxon>
        <taxon>Actinomycetes</taxon>
        <taxon>Kitasatosporales</taxon>
        <taxon>Streptomycetaceae</taxon>
        <taxon>Streptomyces</taxon>
    </lineage>
</organism>
<dbReference type="Proteomes" id="UP001604267">
    <property type="component" value="Unassembled WGS sequence"/>
</dbReference>
<name>A0ABW7BKC7_9ACTN</name>
<gene>
    <name evidence="5" type="ORF">ACGFZB_40045</name>
</gene>
<dbReference type="GO" id="GO:0016491">
    <property type="term" value="F:oxidoreductase activity"/>
    <property type="evidence" value="ECO:0007669"/>
    <property type="project" value="UniProtKB-KW"/>
</dbReference>
<sequence length="252" mass="25658">MVTDSAAQQTSDSLVAVVSGGASGIGAAAAAALTARGVRVAALDLKPDEVAAPAVGIACDVTDDASVRGAVAEAVERFGRIDIVVNNAGIAAQGTVADNADEEWHRVLDVNVVGMVRLARAALPHLRRSPAAAIVNTCSVFASMGVPSRVLYSASKGAVHSLTLAMAADHVREGIRVNAVAPGAVDTPWIQRVLAMNDDPEAARDALNDRHPLGRLARPAEVGEAIAYLAVDASGTTGTVLAVDGGIHDLRL</sequence>
<dbReference type="InterPro" id="IPR036291">
    <property type="entry name" value="NAD(P)-bd_dom_sf"/>
</dbReference>
<dbReference type="EC" id="1.1.1.-" evidence="5"/>
<reference evidence="5 6" key="1">
    <citation type="submission" date="2024-10" db="EMBL/GenBank/DDBJ databases">
        <title>The Natural Products Discovery Center: Release of the First 8490 Sequenced Strains for Exploring Actinobacteria Biosynthetic Diversity.</title>
        <authorList>
            <person name="Kalkreuter E."/>
            <person name="Kautsar S.A."/>
            <person name="Yang D."/>
            <person name="Bader C.D."/>
            <person name="Teijaro C.N."/>
            <person name="Fluegel L."/>
            <person name="Davis C.M."/>
            <person name="Simpson J.R."/>
            <person name="Lauterbach L."/>
            <person name="Steele A.D."/>
            <person name="Gui C."/>
            <person name="Meng S."/>
            <person name="Li G."/>
            <person name="Viehrig K."/>
            <person name="Ye F."/>
            <person name="Su P."/>
            <person name="Kiefer A.F."/>
            <person name="Nichols A."/>
            <person name="Cepeda A.J."/>
            <person name="Yan W."/>
            <person name="Fan B."/>
            <person name="Jiang Y."/>
            <person name="Adhikari A."/>
            <person name="Zheng C.-J."/>
            <person name="Schuster L."/>
            <person name="Cowan T.M."/>
            <person name="Smanski M.J."/>
            <person name="Chevrette M.G."/>
            <person name="De Carvalho L.P.S."/>
            <person name="Shen B."/>
        </authorList>
    </citation>
    <scope>NUCLEOTIDE SEQUENCE [LARGE SCALE GENOMIC DNA]</scope>
    <source>
        <strain evidence="5 6">NPDC048320</strain>
    </source>
</reference>
<dbReference type="RefSeq" id="WP_392825441.1">
    <property type="nucleotide sequence ID" value="NZ_JBICYV010000031.1"/>
</dbReference>
<dbReference type="EMBL" id="JBICYV010000031">
    <property type="protein sequence ID" value="MFG3016538.1"/>
    <property type="molecule type" value="Genomic_DNA"/>
</dbReference>
<evidence type="ECO:0000256" key="2">
    <source>
        <dbReference type="ARBA" id="ARBA00023002"/>
    </source>
</evidence>
<dbReference type="Pfam" id="PF13561">
    <property type="entry name" value="adh_short_C2"/>
    <property type="match status" value="1"/>
</dbReference>